<dbReference type="EMBL" id="CP139957">
    <property type="protein sequence ID" value="WPX09665.1"/>
    <property type="molecule type" value="Genomic_DNA"/>
</dbReference>
<organism evidence="1 2">
    <name type="scientific">Anaerocellum danielii</name>
    <dbReference type="NCBI Taxonomy" id="1387557"/>
    <lineage>
        <taxon>Bacteria</taxon>
        <taxon>Bacillati</taxon>
        <taxon>Bacillota</taxon>
        <taxon>Bacillota incertae sedis</taxon>
        <taxon>Caldicellulosiruptorales</taxon>
        <taxon>Caldicellulosiruptoraceae</taxon>
        <taxon>Anaerocellum</taxon>
    </lineage>
</organism>
<protein>
    <submittedName>
        <fullName evidence="1">Uncharacterized protein</fullName>
    </submittedName>
</protein>
<gene>
    <name evidence="1" type="ORF">SOJ16_000898</name>
</gene>
<dbReference type="Proteomes" id="UP001322744">
    <property type="component" value="Chromosome"/>
</dbReference>
<dbReference type="RefSeq" id="WP_045174438.1">
    <property type="nucleotide sequence ID" value="NZ_CP139957.1"/>
</dbReference>
<accession>A0ABZ0U7F8</accession>
<proteinExistence type="predicted"/>
<evidence type="ECO:0000313" key="1">
    <source>
        <dbReference type="EMBL" id="WPX09665.1"/>
    </source>
</evidence>
<sequence length="249" mass="28528">MKFIKKVVIVFIIMFLILPDKHVLSNNKIAKGYYDYSGKKGSNNIIMSIYLNNSKVAGLYAYKGTRKYIKLEGIIKDEKITLNELDQKGKIVGTFIGDIKMVDKINGTWSNGKTKKKFELKLVGIIYADYCKRFNLAGFSDEEVENFAISIQNYLAKNNTRALAKLIAYPVDVKIDGKIRTIKNEKEFINNFSKIFNANLKKAIMNAEPLFMFTNQYGAMLGDSGYNIWFAAVEKRDRNYHLLIHTINN</sequence>
<reference evidence="1 2" key="1">
    <citation type="submission" date="2023-12" db="EMBL/GenBank/DDBJ databases">
        <authorList>
            <person name="Manesh M.J.H."/>
            <person name="Bing R.G."/>
            <person name="Willard D.J."/>
            <person name="Kelly R.M."/>
        </authorList>
    </citation>
    <scope>NUCLEOTIDE SEQUENCE [LARGE SCALE GENOMIC DNA]</scope>
    <source>
        <strain evidence="1 2">DSM 8977</strain>
    </source>
</reference>
<name>A0ABZ0U7F8_9FIRM</name>
<keyword evidence="2" id="KW-1185">Reference proteome</keyword>
<evidence type="ECO:0000313" key="2">
    <source>
        <dbReference type="Proteomes" id="UP001322744"/>
    </source>
</evidence>